<comment type="caution">
    <text evidence="1">The sequence shown here is derived from an EMBL/GenBank/DDBJ whole genome shotgun (WGS) entry which is preliminary data.</text>
</comment>
<protein>
    <submittedName>
        <fullName evidence="1">Uncharacterized protein</fullName>
    </submittedName>
</protein>
<evidence type="ECO:0000313" key="2">
    <source>
        <dbReference type="Proteomes" id="UP000240987"/>
    </source>
</evidence>
<dbReference type="EMBL" id="PYMJ01000042">
    <property type="protein sequence ID" value="PSU44766.1"/>
    <property type="molecule type" value="Genomic_DNA"/>
</dbReference>
<dbReference type="RefSeq" id="WP_107245281.1">
    <property type="nucleotide sequence ID" value="NZ_PYMJ01000042.1"/>
</dbReference>
<dbReference type="Proteomes" id="UP000240987">
    <property type="component" value="Unassembled WGS sequence"/>
</dbReference>
<sequence>MNWSGFTIGGKFYCLAHLQKKTIEVEIDSAQVKLHLSYSGHCFTDDKENGPMILPQEKRYWCHDRYELSRDLPYMVENSLISSYAIPHYAGKNNEQYHYMEAYDYAIFFTVRKPLNTTNELNLRITSAYPVEEWGKGSMPRGSSKRVSWILSKRLKGEKVLGRKK</sequence>
<keyword evidence="2" id="KW-1185">Reference proteome</keyword>
<accession>A0A2T3J7M5</accession>
<reference evidence="1 2" key="1">
    <citation type="submission" date="2018-01" db="EMBL/GenBank/DDBJ databases">
        <title>Whole genome sequencing of Histamine producing bacteria.</title>
        <authorList>
            <person name="Butler K."/>
        </authorList>
    </citation>
    <scope>NUCLEOTIDE SEQUENCE [LARGE SCALE GENOMIC DNA]</scope>
    <source>
        <strain evidence="1 2">JCM 12947</strain>
    </source>
</reference>
<dbReference type="OrthoDB" id="6872254at2"/>
<organism evidence="1 2">
    <name type="scientific">Photobacterium frigidiphilum</name>
    <dbReference type="NCBI Taxonomy" id="264736"/>
    <lineage>
        <taxon>Bacteria</taxon>
        <taxon>Pseudomonadati</taxon>
        <taxon>Pseudomonadota</taxon>
        <taxon>Gammaproteobacteria</taxon>
        <taxon>Vibrionales</taxon>
        <taxon>Vibrionaceae</taxon>
        <taxon>Photobacterium</taxon>
    </lineage>
</organism>
<gene>
    <name evidence="1" type="ORF">C9J12_25550</name>
</gene>
<name>A0A2T3J7M5_9GAMM</name>
<dbReference type="AlphaFoldDB" id="A0A2T3J7M5"/>
<evidence type="ECO:0000313" key="1">
    <source>
        <dbReference type="EMBL" id="PSU44766.1"/>
    </source>
</evidence>
<proteinExistence type="predicted"/>